<dbReference type="InParanoid" id="A0A3N0VKU8"/>
<evidence type="ECO:0000313" key="1">
    <source>
        <dbReference type="EMBL" id="ROH93386.1"/>
    </source>
</evidence>
<name>A0A3N0VKU8_9GAMM</name>
<protein>
    <submittedName>
        <fullName evidence="1">DUF481 domain-containing protein</fullName>
    </submittedName>
</protein>
<dbReference type="InterPro" id="IPR007433">
    <property type="entry name" value="DUF481"/>
</dbReference>
<dbReference type="FunCoup" id="A0A3N0VKU8">
    <property type="interactions" value="18"/>
</dbReference>
<dbReference type="AlphaFoldDB" id="A0A3N0VKU8"/>
<dbReference type="Pfam" id="PF04338">
    <property type="entry name" value="DUF481"/>
    <property type="match status" value="1"/>
</dbReference>
<dbReference type="Proteomes" id="UP000282106">
    <property type="component" value="Unassembled WGS sequence"/>
</dbReference>
<sequence>MAHRIASGSARLAYSPPPFPGQELLMKSFACAAVVLCGVVPVALAAPQLARTAITDTEALAEIAPTPPVLNPDQADLPGRYSGDASLGLLSTSGNTDTRSANGKLQLSYVGGPWTHEGKAAAVSAQQDNLTTDERYSLGYKLSRDFDAHNYVFLTLDYDNDRFAGIAERTTEALGYGRRLLTLPAHSLDAEVGVGATQIKLAEPAGRESSAVALLNAKYVWEISATSKFSQGLKVERSRTTTYINPVSELKLTVAGNLFASLGYELRFNSEVPDGTRKTDTLTSVNLGYGFGEKK</sequence>
<proteinExistence type="predicted"/>
<keyword evidence="2" id="KW-1185">Reference proteome</keyword>
<gene>
    <name evidence="1" type="ORF">ED208_02385</name>
</gene>
<accession>A0A3N0VKU8</accession>
<dbReference type="EMBL" id="RJVO01000001">
    <property type="protein sequence ID" value="ROH93386.1"/>
    <property type="molecule type" value="Genomic_DNA"/>
</dbReference>
<reference evidence="1 2" key="1">
    <citation type="submission" date="2018-10" db="EMBL/GenBank/DDBJ databases">
        <authorList>
            <person name="Chen W.-M."/>
        </authorList>
    </citation>
    <scope>NUCLEOTIDE SEQUENCE [LARGE SCALE GENOMIC DNA]</scope>
    <source>
        <strain evidence="1 2">THS-13</strain>
    </source>
</reference>
<comment type="caution">
    <text evidence="1">The sequence shown here is derived from an EMBL/GenBank/DDBJ whole genome shotgun (WGS) entry which is preliminary data.</text>
</comment>
<evidence type="ECO:0000313" key="2">
    <source>
        <dbReference type="Proteomes" id="UP000282106"/>
    </source>
</evidence>
<organism evidence="1 2">
    <name type="scientific">Stagnimonas aquatica</name>
    <dbReference type="NCBI Taxonomy" id="2689987"/>
    <lineage>
        <taxon>Bacteria</taxon>
        <taxon>Pseudomonadati</taxon>
        <taxon>Pseudomonadota</taxon>
        <taxon>Gammaproteobacteria</taxon>
        <taxon>Nevskiales</taxon>
        <taxon>Nevskiaceae</taxon>
        <taxon>Stagnimonas</taxon>
    </lineage>
</organism>